<dbReference type="PANTHER" id="PTHR47861">
    <property type="entry name" value="FKBP-TYPE PEPTIDYL-PROLYL CIS-TRANS ISOMERASE SLYD"/>
    <property type="match status" value="1"/>
</dbReference>
<comment type="subcellular location">
    <subcellularLocation>
        <location evidence="2">Cytoplasm</location>
    </subcellularLocation>
</comment>
<dbReference type="PROSITE" id="PS51257">
    <property type="entry name" value="PROKAR_LIPOPROTEIN"/>
    <property type="match status" value="1"/>
</dbReference>
<evidence type="ECO:0000256" key="5">
    <source>
        <dbReference type="ARBA" id="ARBA00023110"/>
    </source>
</evidence>
<dbReference type="PROSITE" id="PS51352">
    <property type="entry name" value="THIOREDOXIN_2"/>
    <property type="match status" value="1"/>
</dbReference>
<reference evidence="13" key="1">
    <citation type="journal article" date="2011" name="Environ. Microbiol.">
        <title>Genomic insights into the metabolic potential of the polycyclic aromatic hydrocarbon degrading sulfate-reducing Deltaproteobacterium N47.</title>
        <authorList>
            <person name="Bergmann F."/>
            <person name="Selesi D."/>
            <person name="Weinmaier T."/>
            <person name="Tischler P."/>
            <person name="Rattei T."/>
            <person name="Meckenstock R.U."/>
        </authorList>
    </citation>
    <scope>NUCLEOTIDE SEQUENCE</scope>
</reference>
<dbReference type="SUPFAM" id="SSF52833">
    <property type="entry name" value="Thioredoxin-like"/>
    <property type="match status" value="1"/>
</dbReference>
<evidence type="ECO:0000259" key="12">
    <source>
        <dbReference type="PROSITE" id="PS51352"/>
    </source>
</evidence>
<sequence length="438" mass="48379">MVWKNGLITIVTAALFFGCAGTHPGLKEHNQVVELNAGVQEESPEKKVAMKTLENAFQQAKQTGKSVSIDVGQEDPATVEKGDLALVNYTASLQNGSLIYTTIADIAKNTKKIITDGVPKNEKFGPDEIVAGNTGFIPAVGSLVIGMKQGEKKTVTLPPEKAFGPSDPKKIAQFPCKIAMPKNLILDPRAYVEKFNAFPIVGREVELTPYFKSRVTEVAENHVKLSAMAKGGERSVDSFGTTVVNIEGDQIIIMLTPILGADFEMNDRKGKIVSTDGTTLTVDFNPPLAGKSVVLDLEVVSNTKASAFEGMEITWAQNYEQGIEEAKKEDKPVFLLLYAPWCGWSKKTMEDTMEDPRIKMLKDRFVWVKVNTDERKELYEFYQQKGYPLMIILDSKGEEIKRIDGYRDGAKLSAELKSIRDSEQQSSKRAQTENKVKG</sequence>
<feature type="domain" description="Thioredoxin" evidence="12">
    <location>
        <begin position="299"/>
        <end position="421"/>
    </location>
</feature>
<evidence type="ECO:0000256" key="3">
    <source>
        <dbReference type="ARBA" id="ARBA00006577"/>
    </source>
</evidence>
<dbReference type="GO" id="GO:0042026">
    <property type="term" value="P:protein refolding"/>
    <property type="evidence" value="ECO:0007669"/>
    <property type="project" value="UniProtKB-ARBA"/>
</dbReference>
<dbReference type="GO" id="GO:0003755">
    <property type="term" value="F:peptidyl-prolyl cis-trans isomerase activity"/>
    <property type="evidence" value="ECO:0007669"/>
    <property type="project" value="UniProtKB-KW"/>
</dbReference>
<evidence type="ECO:0000256" key="2">
    <source>
        <dbReference type="ARBA" id="ARBA00004496"/>
    </source>
</evidence>
<dbReference type="InterPro" id="IPR013766">
    <property type="entry name" value="Thioredoxin_domain"/>
</dbReference>
<keyword evidence="5 9" id="KW-0697">Rotamase</keyword>
<gene>
    <name evidence="13" type="ORF">N47_E51530</name>
</gene>
<evidence type="ECO:0000256" key="1">
    <source>
        <dbReference type="ARBA" id="ARBA00000971"/>
    </source>
</evidence>
<dbReference type="SUPFAM" id="SSF54534">
    <property type="entry name" value="FKBP-like"/>
    <property type="match status" value="1"/>
</dbReference>
<keyword evidence="6" id="KW-0143">Chaperone</keyword>
<accession>E1YK37</accession>
<evidence type="ECO:0000313" key="13">
    <source>
        <dbReference type="EMBL" id="CBX31641.1"/>
    </source>
</evidence>
<protein>
    <recommendedName>
        <fullName evidence="9">peptidylprolyl isomerase</fullName>
        <ecNumber evidence="9">5.2.1.8</ecNumber>
    </recommendedName>
</protein>
<dbReference type="AlphaFoldDB" id="E1YK37"/>
<feature type="region of interest" description="Disordered" evidence="10">
    <location>
        <begin position="417"/>
        <end position="438"/>
    </location>
</feature>
<dbReference type="GO" id="GO:0005737">
    <property type="term" value="C:cytoplasm"/>
    <property type="evidence" value="ECO:0007669"/>
    <property type="project" value="UniProtKB-SubCell"/>
</dbReference>
<dbReference type="EC" id="5.2.1.8" evidence="9"/>
<name>E1YK37_9BACT</name>
<comment type="function">
    <text evidence="8">Also involved in hydrogenase metallocenter assembly, probably by participating in the nickel insertion step. This function in hydrogenase biosynthesis requires chaperone activity and the presence of the metal-binding domain, but not PPIase activity.</text>
</comment>
<evidence type="ECO:0000256" key="8">
    <source>
        <dbReference type="ARBA" id="ARBA00037071"/>
    </source>
</evidence>
<dbReference type="PROSITE" id="PS50059">
    <property type="entry name" value="FKBP_PPIASE"/>
    <property type="match status" value="1"/>
</dbReference>
<evidence type="ECO:0000256" key="6">
    <source>
        <dbReference type="ARBA" id="ARBA00023186"/>
    </source>
</evidence>
<dbReference type="Gene3D" id="3.10.50.40">
    <property type="match status" value="2"/>
</dbReference>
<comment type="similarity">
    <text evidence="3">Belongs to the FKBP-type PPIase family.</text>
</comment>
<evidence type="ECO:0000259" key="11">
    <source>
        <dbReference type="PROSITE" id="PS50059"/>
    </source>
</evidence>
<organism evidence="13">
    <name type="scientific">uncultured Desulfobacterium sp</name>
    <dbReference type="NCBI Taxonomy" id="201089"/>
    <lineage>
        <taxon>Bacteria</taxon>
        <taxon>Pseudomonadati</taxon>
        <taxon>Thermodesulfobacteriota</taxon>
        <taxon>Desulfobacteria</taxon>
        <taxon>Desulfobacterales</taxon>
        <taxon>Desulfobacteriaceae</taxon>
        <taxon>Desulfobacterium</taxon>
        <taxon>environmental samples</taxon>
    </lineage>
</organism>
<evidence type="ECO:0000256" key="4">
    <source>
        <dbReference type="ARBA" id="ARBA00022490"/>
    </source>
</evidence>
<dbReference type="Gene3D" id="2.40.10.330">
    <property type="match status" value="1"/>
</dbReference>
<keyword evidence="4" id="KW-0963">Cytoplasm</keyword>
<evidence type="ECO:0000256" key="7">
    <source>
        <dbReference type="ARBA" id="ARBA00023235"/>
    </source>
</evidence>
<feature type="domain" description="PPIase FKBP-type" evidence="11">
    <location>
        <begin position="82"/>
        <end position="196"/>
    </location>
</feature>
<dbReference type="InterPro" id="IPR001179">
    <property type="entry name" value="PPIase_FKBP_dom"/>
</dbReference>
<evidence type="ECO:0000256" key="10">
    <source>
        <dbReference type="SAM" id="MobiDB-lite"/>
    </source>
</evidence>
<evidence type="ECO:0000256" key="9">
    <source>
        <dbReference type="PROSITE-ProRule" id="PRU00277"/>
    </source>
</evidence>
<dbReference type="InterPro" id="IPR036249">
    <property type="entry name" value="Thioredoxin-like_sf"/>
</dbReference>
<dbReference type="Pfam" id="PF00254">
    <property type="entry name" value="FKBP_C"/>
    <property type="match status" value="1"/>
</dbReference>
<dbReference type="PANTHER" id="PTHR47861:SF3">
    <property type="entry name" value="FKBP-TYPE PEPTIDYL-PROLYL CIS-TRANS ISOMERASE SLYD"/>
    <property type="match status" value="1"/>
</dbReference>
<dbReference type="Gene3D" id="3.40.30.10">
    <property type="entry name" value="Glutaredoxin"/>
    <property type="match status" value="1"/>
</dbReference>
<keyword evidence="7 9" id="KW-0413">Isomerase</keyword>
<proteinExistence type="inferred from homology"/>
<dbReference type="Pfam" id="PF13899">
    <property type="entry name" value="Thioredoxin_7"/>
    <property type="match status" value="1"/>
</dbReference>
<dbReference type="InterPro" id="IPR046357">
    <property type="entry name" value="PPIase_dom_sf"/>
</dbReference>
<dbReference type="EMBL" id="FR695877">
    <property type="protein sequence ID" value="CBX31641.1"/>
    <property type="molecule type" value="Genomic_DNA"/>
</dbReference>
<comment type="catalytic activity">
    <reaction evidence="1 9">
        <text>[protein]-peptidylproline (omega=180) = [protein]-peptidylproline (omega=0)</text>
        <dbReference type="Rhea" id="RHEA:16237"/>
        <dbReference type="Rhea" id="RHEA-COMP:10747"/>
        <dbReference type="Rhea" id="RHEA-COMP:10748"/>
        <dbReference type="ChEBI" id="CHEBI:83833"/>
        <dbReference type="ChEBI" id="CHEBI:83834"/>
        <dbReference type="EC" id="5.2.1.8"/>
    </reaction>
</comment>
<dbReference type="InterPro" id="IPR048261">
    <property type="entry name" value="SlpA/SlyD-like_ins_sf"/>
</dbReference>